<dbReference type="EMBL" id="JAPWTK010000020">
    <property type="protein sequence ID" value="KAJ8957867.1"/>
    <property type="molecule type" value="Genomic_DNA"/>
</dbReference>
<evidence type="ECO:0000313" key="2">
    <source>
        <dbReference type="EMBL" id="KAJ8957867.1"/>
    </source>
</evidence>
<keyword evidence="3" id="KW-1185">Reference proteome</keyword>
<dbReference type="Proteomes" id="UP001162162">
    <property type="component" value="Unassembled WGS sequence"/>
</dbReference>
<keyword evidence="1" id="KW-1133">Transmembrane helix</keyword>
<organism evidence="2 3">
    <name type="scientific">Aromia moschata</name>
    <dbReference type="NCBI Taxonomy" id="1265417"/>
    <lineage>
        <taxon>Eukaryota</taxon>
        <taxon>Metazoa</taxon>
        <taxon>Ecdysozoa</taxon>
        <taxon>Arthropoda</taxon>
        <taxon>Hexapoda</taxon>
        <taxon>Insecta</taxon>
        <taxon>Pterygota</taxon>
        <taxon>Neoptera</taxon>
        <taxon>Endopterygota</taxon>
        <taxon>Coleoptera</taxon>
        <taxon>Polyphaga</taxon>
        <taxon>Cucujiformia</taxon>
        <taxon>Chrysomeloidea</taxon>
        <taxon>Cerambycidae</taxon>
        <taxon>Cerambycinae</taxon>
        <taxon>Callichromatini</taxon>
        <taxon>Aromia</taxon>
    </lineage>
</organism>
<evidence type="ECO:0000256" key="1">
    <source>
        <dbReference type="SAM" id="Phobius"/>
    </source>
</evidence>
<protein>
    <submittedName>
        <fullName evidence="2">Uncharacterized protein</fullName>
    </submittedName>
</protein>
<reference evidence="2" key="1">
    <citation type="journal article" date="2023" name="Insect Mol. Biol.">
        <title>Genome sequencing provides insights into the evolution of gene families encoding plant cell wall-degrading enzymes in longhorned beetles.</title>
        <authorList>
            <person name="Shin N.R."/>
            <person name="Okamura Y."/>
            <person name="Kirsch R."/>
            <person name="Pauchet Y."/>
        </authorList>
    </citation>
    <scope>NUCLEOTIDE SEQUENCE</scope>
    <source>
        <strain evidence="2">AMC_N1</strain>
    </source>
</reference>
<accession>A0AAV8Z2J5</accession>
<sequence>MSSESLLSEHEEQSVGLLGEMEARAEHQKTKHYQTLYTFTTSMGVGLLILVLFWILYFRGGFA</sequence>
<comment type="caution">
    <text evidence="2">The sequence shown here is derived from an EMBL/GenBank/DDBJ whole genome shotgun (WGS) entry which is preliminary data.</text>
</comment>
<evidence type="ECO:0000313" key="3">
    <source>
        <dbReference type="Proteomes" id="UP001162162"/>
    </source>
</evidence>
<feature type="transmembrane region" description="Helical" evidence="1">
    <location>
        <begin position="36"/>
        <end position="57"/>
    </location>
</feature>
<gene>
    <name evidence="2" type="ORF">NQ318_001863</name>
</gene>
<name>A0AAV8Z2J5_9CUCU</name>
<keyword evidence="1" id="KW-0812">Transmembrane</keyword>
<proteinExistence type="predicted"/>
<keyword evidence="1" id="KW-0472">Membrane</keyword>
<dbReference type="AlphaFoldDB" id="A0AAV8Z2J5"/>